<evidence type="ECO:0008006" key="7">
    <source>
        <dbReference type="Google" id="ProtNLM"/>
    </source>
</evidence>
<dbReference type="RefSeq" id="XP_066827078.1">
    <property type="nucleotide sequence ID" value="XM_066971284.1"/>
</dbReference>
<evidence type="ECO:0000256" key="1">
    <source>
        <dbReference type="ARBA" id="ARBA00006538"/>
    </source>
</evidence>
<dbReference type="CDD" id="cd03444">
    <property type="entry name" value="Thioesterase_II_repeat1"/>
    <property type="match status" value="1"/>
</dbReference>
<gene>
    <name evidence="5" type="ORF">LODBEIA_P01400</name>
</gene>
<feature type="domain" description="Acyl-CoA thioesterase 2 C-terminal" evidence="3">
    <location>
        <begin position="222"/>
        <end position="289"/>
    </location>
</feature>
<evidence type="ECO:0000256" key="2">
    <source>
        <dbReference type="ARBA" id="ARBA00022801"/>
    </source>
</evidence>
<keyword evidence="2" id="KW-0378">Hydrolase</keyword>
<dbReference type="SUPFAM" id="SSF54637">
    <property type="entry name" value="Thioesterase/thiol ester dehydrase-isomerase"/>
    <property type="match status" value="2"/>
</dbReference>
<feature type="domain" description="Acyl-CoA thioesterase-like N-terminal HotDog" evidence="4">
    <location>
        <begin position="42"/>
        <end position="119"/>
    </location>
</feature>
<dbReference type="Proteomes" id="UP001497383">
    <property type="component" value="Chromosome 1"/>
</dbReference>
<dbReference type="EMBL" id="OZ022405">
    <property type="protein sequence ID" value="CAK9435413.1"/>
    <property type="molecule type" value="Genomic_DNA"/>
</dbReference>
<dbReference type="Gene3D" id="2.40.160.210">
    <property type="entry name" value="Acyl-CoA thioesterase, double hotdog domain"/>
    <property type="match status" value="1"/>
</dbReference>
<name>A0ABP0ZFG1_9ASCO</name>
<dbReference type="InterPro" id="IPR025652">
    <property type="entry name" value="TesB_C"/>
</dbReference>
<dbReference type="InterPro" id="IPR029069">
    <property type="entry name" value="HotDog_dom_sf"/>
</dbReference>
<evidence type="ECO:0000313" key="6">
    <source>
        <dbReference type="Proteomes" id="UP001497383"/>
    </source>
</evidence>
<evidence type="ECO:0000259" key="4">
    <source>
        <dbReference type="Pfam" id="PF13622"/>
    </source>
</evidence>
<organism evidence="5 6">
    <name type="scientific">Lodderomyces beijingensis</name>
    <dbReference type="NCBI Taxonomy" id="1775926"/>
    <lineage>
        <taxon>Eukaryota</taxon>
        <taxon>Fungi</taxon>
        <taxon>Dikarya</taxon>
        <taxon>Ascomycota</taxon>
        <taxon>Saccharomycotina</taxon>
        <taxon>Pichiomycetes</taxon>
        <taxon>Debaryomycetaceae</taxon>
        <taxon>Candida/Lodderomyces clade</taxon>
        <taxon>Lodderomyces</taxon>
    </lineage>
</organism>
<evidence type="ECO:0000313" key="5">
    <source>
        <dbReference type="EMBL" id="CAK9435413.1"/>
    </source>
</evidence>
<accession>A0ABP0ZFG1</accession>
<keyword evidence="6" id="KW-1185">Reference proteome</keyword>
<dbReference type="PANTHER" id="PTHR11066">
    <property type="entry name" value="ACYL-COA THIOESTERASE"/>
    <property type="match status" value="1"/>
</dbReference>
<protein>
    <recommendedName>
        <fullName evidence="7">Acyl-CoA thioesterase II</fullName>
    </recommendedName>
</protein>
<comment type="similarity">
    <text evidence="1">Belongs to the C/M/P thioester hydrolase family.</text>
</comment>
<dbReference type="Pfam" id="PF02551">
    <property type="entry name" value="Acyl_CoA_thio"/>
    <property type="match status" value="1"/>
</dbReference>
<dbReference type="Pfam" id="PF13622">
    <property type="entry name" value="4HBT_3"/>
    <property type="match status" value="1"/>
</dbReference>
<evidence type="ECO:0000259" key="3">
    <source>
        <dbReference type="Pfam" id="PF02551"/>
    </source>
</evidence>
<sequence length="298" mass="33569">MAKEHKKLELPPFDIRKAFDVTKTGPHSYLGVAPLTKPSQATKGAYGGNTVAQAILVALRASPAGFTPNSIHSFFIKAVNDKEPVSWQVEEISNGKTFVNRFIRGYQGDTIVFTASVSLTKNNSTLQNAARNNKNGLNFSIPPNNTMQAGEFANLPVIWRMAPLNIYQKIYSHQSDPETVTFVLRLGIKDDPDYHEPLTNVDNEFKYVGVTALTDWMALDFLLPHLDVDVRPKVQASIDHSVYYHEDDFDVDDWFIYVLSMRWAGNDRALLKGDVYTSDKRHVMTVVQERLHITSPKL</sequence>
<proteinExistence type="inferred from homology"/>
<dbReference type="InterPro" id="IPR042171">
    <property type="entry name" value="Acyl-CoA_hotdog"/>
</dbReference>
<reference evidence="5 6" key="1">
    <citation type="submission" date="2024-03" db="EMBL/GenBank/DDBJ databases">
        <authorList>
            <person name="Brejova B."/>
        </authorList>
    </citation>
    <scope>NUCLEOTIDE SEQUENCE [LARGE SCALE GENOMIC DNA]</scope>
    <source>
        <strain evidence="5 6">CBS 14171</strain>
    </source>
</reference>
<dbReference type="InterPro" id="IPR003703">
    <property type="entry name" value="Acyl_CoA_thio"/>
</dbReference>
<dbReference type="InterPro" id="IPR049449">
    <property type="entry name" value="TesB_ACOT8-like_N"/>
</dbReference>
<dbReference type="CDD" id="cd03445">
    <property type="entry name" value="Thioesterase_II_repeat2"/>
    <property type="match status" value="1"/>
</dbReference>
<dbReference type="GeneID" id="92205336"/>
<dbReference type="PANTHER" id="PTHR11066:SF34">
    <property type="entry name" value="ACYL-COENZYME A THIOESTERASE 8"/>
    <property type="match status" value="1"/>
</dbReference>